<dbReference type="EMBL" id="JARBJD010000137">
    <property type="protein sequence ID" value="KAK2950382.1"/>
    <property type="molecule type" value="Genomic_DNA"/>
</dbReference>
<dbReference type="SUPFAM" id="SSF54928">
    <property type="entry name" value="RNA-binding domain, RBD"/>
    <property type="match status" value="2"/>
</dbReference>
<keyword evidence="3 4" id="KW-0694">RNA-binding</keyword>
<dbReference type="PROSITE" id="PS50102">
    <property type="entry name" value="RRM"/>
    <property type="match status" value="1"/>
</dbReference>
<feature type="region of interest" description="Disordered" evidence="6">
    <location>
        <begin position="282"/>
        <end position="349"/>
    </location>
</feature>
<accession>A0ABQ9XIC2</accession>
<feature type="compositionally biased region" description="Low complexity" evidence="6">
    <location>
        <begin position="436"/>
        <end position="448"/>
    </location>
</feature>
<evidence type="ECO:0000259" key="7">
    <source>
        <dbReference type="PROSITE" id="PS50002"/>
    </source>
</evidence>
<dbReference type="Gene3D" id="3.30.70.330">
    <property type="match status" value="2"/>
</dbReference>
<gene>
    <name evidence="9" type="ORF">BLNAU_14717</name>
</gene>
<keyword evidence="10" id="KW-1185">Reference proteome</keyword>
<evidence type="ECO:0000313" key="10">
    <source>
        <dbReference type="Proteomes" id="UP001281761"/>
    </source>
</evidence>
<feature type="domain" description="RRM" evidence="8">
    <location>
        <begin position="203"/>
        <end position="279"/>
    </location>
</feature>
<evidence type="ECO:0000256" key="5">
    <source>
        <dbReference type="PROSITE-ProRule" id="PRU00192"/>
    </source>
</evidence>
<evidence type="ECO:0000256" key="4">
    <source>
        <dbReference type="PROSITE-ProRule" id="PRU00176"/>
    </source>
</evidence>
<proteinExistence type="predicted"/>
<feature type="region of interest" description="Disordered" evidence="6">
    <location>
        <begin position="61"/>
        <end position="90"/>
    </location>
</feature>
<evidence type="ECO:0000256" key="6">
    <source>
        <dbReference type="SAM" id="MobiDB-lite"/>
    </source>
</evidence>
<dbReference type="Pfam" id="PF00076">
    <property type="entry name" value="RRM_1"/>
    <property type="match status" value="2"/>
</dbReference>
<evidence type="ECO:0000313" key="9">
    <source>
        <dbReference type="EMBL" id="KAK2950382.1"/>
    </source>
</evidence>
<dbReference type="SMART" id="SM00360">
    <property type="entry name" value="RRM"/>
    <property type="match status" value="3"/>
</dbReference>
<sequence length="702" mass="77452">MAEPDIWIAKHNFTKAPNTTQISLVANERYQHIPGNSIEGWAYVTHIGSNEQGYAPVQYFQTSSPSPTPVPVTTSSVPPPSLPQTHASTSRLNETHTFRFQNIPPELTESELNTLCNNLGTVKHVRILSPNQYHKAPAAFVTMSQLHSVDAFLVAANTSPLRGVLPHVTLVRDHELKEQRNHTPRPKHENTASNEADRTYSAVGVVVKTFPATVTDDEVRECFSDLHIQSLRLVKAKGDESNQVAYIDFRDSNEQEKAMARDGKLFLGGKKLHICMKYTIDNKQRNPRPHDPPQRSHQTSQVPKQEERCEQPPQSRANPKPKGTSKFQRKPNQARPPPPVSSEPHLADSKQARQCEILIKNLPTSTSIQILSALFSAVSIDGIRFIGGSEADGAKTALLTLSDPLQRHRALQIGESMQLEGVRQVVSVWEDPSPQPVQQPIQPTHTPIQPVPYPKQAQEPPRPVHQNVQVQQSSYVATSPAIPPWPDAHPAYPQQTPPYPPQSLSQFVSPLHQSAPSPTTQTYLPPPAPPENFHSAYGSPAPYTSVATNHRQFHEMAQPTQPSAYTSYPQQSVPLPSQYMQGYPHQPQIQHQIPPTPPFPAHNSQMSAQRNWGTLSSQPVPNAGMGLASTNPMNNSHVNTFGHFGMSGQQPPQYSQYAQPTSSNIHLQMGPGQVLNNTPCSAPNSWTMAPGFGFQETSRAGV</sequence>
<keyword evidence="1 5" id="KW-0728">SH3 domain</keyword>
<evidence type="ECO:0008006" key="11">
    <source>
        <dbReference type="Google" id="ProtNLM"/>
    </source>
</evidence>
<keyword evidence="2" id="KW-0677">Repeat</keyword>
<comment type="caution">
    <text evidence="9">The sequence shown here is derived from an EMBL/GenBank/DDBJ whole genome shotgun (WGS) entry which is preliminary data.</text>
</comment>
<dbReference type="InterPro" id="IPR012677">
    <property type="entry name" value="Nucleotide-bd_a/b_plait_sf"/>
</dbReference>
<dbReference type="SUPFAM" id="SSF50044">
    <property type="entry name" value="SH3-domain"/>
    <property type="match status" value="1"/>
</dbReference>
<feature type="region of interest" description="Disordered" evidence="6">
    <location>
        <begin position="432"/>
        <end position="500"/>
    </location>
</feature>
<feature type="compositionally biased region" description="Basic and acidic residues" evidence="6">
    <location>
        <begin position="282"/>
        <end position="294"/>
    </location>
</feature>
<organism evidence="9 10">
    <name type="scientific">Blattamonas nauphoetae</name>
    <dbReference type="NCBI Taxonomy" id="2049346"/>
    <lineage>
        <taxon>Eukaryota</taxon>
        <taxon>Metamonada</taxon>
        <taxon>Preaxostyla</taxon>
        <taxon>Oxymonadida</taxon>
        <taxon>Blattamonas</taxon>
    </lineage>
</organism>
<reference evidence="9 10" key="1">
    <citation type="journal article" date="2022" name="bioRxiv">
        <title>Genomics of Preaxostyla Flagellates Illuminates Evolutionary Transitions and the Path Towards Mitochondrial Loss.</title>
        <authorList>
            <person name="Novak L.V.F."/>
            <person name="Treitli S.C."/>
            <person name="Pyrih J."/>
            <person name="Halakuc P."/>
            <person name="Pipaliya S.V."/>
            <person name="Vacek V."/>
            <person name="Brzon O."/>
            <person name="Soukal P."/>
            <person name="Eme L."/>
            <person name="Dacks J.B."/>
            <person name="Karnkowska A."/>
            <person name="Elias M."/>
            <person name="Hampl V."/>
        </authorList>
    </citation>
    <scope>NUCLEOTIDE SEQUENCE [LARGE SCALE GENOMIC DNA]</scope>
    <source>
        <strain evidence="9">NAU3</strain>
        <tissue evidence="9">Gut</tissue>
    </source>
</reference>
<dbReference type="InterPro" id="IPR001452">
    <property type="entry name" value="SH3_domain"/>
</dbReference>
<evidence type="ECO:0000256" key="1">
    <source>
        <dbReference type="ARBA" id="ARBA00022443"/>
    </source>
</evidence>
<dbReference type="InterPro" id="IPR036028">
    <property type="entry name" value="SH3-like_dom_sf"/>
</dbReference>
<name>A0ABQ9XIC2_9EUKA</name>
<dbReference type="PANTHER" id="PTHR23236:SF119">
    <property type="entry name" value="NUCLEAR RNA-BINDING PROTEIN SART-3"/>
    <property type="match status" value="1"/>
</dbReference>
<dbReference type="PROSITE" id="PS50002">
    <property type="entry name" value="SH3"/>
    <property type="match status" value="1"/>
</dbReference>
<evidence type="ECO:0000256" key="2">
    <source>
        <dbReference type="ARBA" id="ARBA00022737"/>
    </source>
</evidence>
<evidence type="ECO:0000259" key="8">
    <source>
        <dbReference type="PROSITE" id="PS50102"/>
    </source>
</evidence>
<feature type="compositionally biased region" description="Polar residues" evidence="6">
    <location>
        <begin position="466"/>
        <end position="477"/>
    </location>
</feature>
<dbReference type="InterPro" id="IPR000504">
    <property type="entry name" value="RRM_dom"/>
</dbReference>
<dbReference type="CDD" id="cd00590">
    <property type="entry name" value="RRM_SF"/>
    <property type="match status" value="2"/>
</dbReference>
<dbReference type="InterPro" id="IPR035979">
    <property type="entry name" value="RBD_domain_sf"/>
</dbReference>
<feature type="domain" description="SH3" evidence="7">
    <location>
        <begin position="2"/>
        <end position="65"/>
    </location>
</feature>
<protein>
    <recommendedName>
        <fullName evidence="11">RRM domain-containing protein</fullName>
    </recommendedName>
</protein>
<dbReference type="Proteomes" id="UP001281761">
    <property type="component" value="Unassembled WGS sequence"/>
</dbReference>
<evidence type="ECO:0000256" key="3">
    <source>
        <dbReference type="ARBA" id="ARBA00022884"/>
    </source>
</evidence>
<dbReference type="PANTHER" id="PTHR23236">
    <property type="entry name" value="EUKARYOTIC TRANSLATION INITIATION FACTOR 4B/4H"/>
    <property type="match status" value="1"/>
</dbReference>